<sequence length="536" mass="61454">MQSNREILLVDDEPAVLNALKRELRPYFPHLHTATCAQEALELLKQHPVQMVISDYRMPGMNGADLVIEINRRYPHIMSLILSGQADMNGLSRALNEGDLYKFLLKPWERNYLLQTILQCFSEKERREEFDTVSGLKTWQVLNKQISLLQSLADHPYLVLIMEWTAPLEDLQKQAISQHVIQQLPETEHIYQDGARWFWVTHRLTPWYQTLFKLIDSFQNPAPSDNAAFDIAQPPHWWIADIESWPDVELKLVNPPCEKSALVDHFPIFGLGNVDETLEIKQLLNIYRDLQLGHFCAFYQPQKHIDSGGVVAFEALARRVIGKGLYEMPDRFFPILEKYHLIPTLTEVMVRDILTFLMTEDAVLQDITIGVNIPGKMLTDGSFYRLLLSVAEEKQAQHALHRLSVEITEHDLIADFDAAKHEIYKLKSLGIRCALDDFGTGYSGYEYLCEIPFDVVKIDGRYIQSLGKAESSTVILQSMISSIKSLSMQVIAEWVDSDQQYQILQEMGCDLVQGYLVSPAISPQQVLNYLHNKLSP</sequence>
<dbReference type="PROSITE" id="PS50110">
    <property type="entry name" value="RESPONSE_REGULATORY"/>
    <property type="match status" value="1"/>
</dbReference>
<dbReference type="GO" id="GO:0000160">
    <property type="term" value="P:phosphorelay signal transduction system"/>
    <property type="evidence" value="ECO:0007669"/>
    <property type="project" value="InterPro"/>
</dbReference>
<dbReference type="InterPro" id="IPR050706">
    <property type="entry name" value="Cyclic-di-GMP_PDE-like"/>
</dbReference>
<accession>A0A0H3AJE6</accession>
<reference evidence="4 5" key="1">
    <citation type="submission" date="2007-03" db="EMBL/GenBank/DDBJ databases">
        <authorList>
            <person name="Heidelberg J."/>
        </authorList>
    </citation>
    <scope>NUCLEOTIDE SEQUENCE [LARGE SCALE GENOMIC DNA]</scope>
    <source>
        <strain evidence="5">ATCC 39541 / Classical Ogawa 395 / O395</strain>
    </source>
</reference>
<evidence type="ECO:0000313" key="5">
    <source>
        <dbReference type="Proteomes" id="UP000000249"/>
    </source>
</evidence>
<dbReference type="SMART" id="SM00448">
    <property type="entry name" value="REC"/>
    <property type="match status" value="1"/>
</dbReference>
<dbReference type="EMBL" id="CP000627">
    <property type="protein sequence ID" value="ABQ21295.1"/>
    <property type="molecule type" value="Genomic_DNA"/>
</dbReference>
<feature type="domain" description="Response regulatory" evidence="2">
    <location>
        <begin position="6"/>
        <end position="121"/>
    </location>
</feature>
<evidence type="ECO:0000256" key="1">
    <source>
        <dbReference type="PROSITE-ProRule" id="PRU00169"/>
    </source>
</evidence>
<dbReference type="eggNOG" id="COG2200">
    <property type="taxonomic scope" value="Bacteria"/>
</dbReference>
<dbReference type="SMART" id="SM00052">
    <property type="entry name" value="EAL"/>
    <property type="match status" value="1"/>
</dbReference>
<organism evidence="4 5">
    <name type="scientific">Vibrio cholerae serotype O1 (strain ATCC 39541 / Classical Ogawa 395 / O395)</name>
    <dbReference type="NCBI Taxonomy" id="345073"/>
    <lineage>
        <taxon>Bacteria</taxon>
        <taxon>Pseudomonadati</taxon>
        <taxon>Pseudomonadota</taxon>
        <taxon>Gammaproteobacteria</taxon>
        <taxon>Vibrionales</taxon>
        <taxon>Vibrionaceae</taxon>
        <taxon>Vibrio</taxon>
    </lineage>
</organism>
<evidence type="ECO:0000313" key="4">
    <source>
        <dbReference type="EMBL" id="ABQ21295.1"/>
    </source>
</evidence>
<dbReference type="CDD" id="cd17569">
    <property type="entry name" value="REC_HupR-like"/>
    <property type="match status" value="1"/>
</dbReference>
<dbReference type="Gene3D" id="3.40.50.2300">
    <property type="match status" value="1"/>
</dbReference>
<dbReference type="Pfam" id="PF00563">
    <property type="entry name" value="EAL"/>
    <property type="match status" value="1"/>
</dbReference>
<dbReference type="SUPFAM" id="SSF52172">
    <property type="entry name" value="CheY-like"/>
    <property type="match status" value="1"/>
</dbReference>
<dbReference type="Pfam" id="PF00072">
    <property type="entry name" value="Response_reg"/>
    <property type="match status" value="1"/>
</dbReference>
<name>A0A0H3AJE6_VIBC3</name>
<dbReference type="PROSITE" id="PS50883">
    <property type="entry name" value="EAL"/>
    <property type="match status" value="1"/>
</dbReference>
<dbReference type="InterPro" id="IPR011006">
    <property type="entry name" value="CheY-like_superfamily"/>
</dbReference>
<dbReference type="SUPFAM" id="SSF141868">
    <property type="entry name" value="EAL domain-like"/>
    <property type="match status" value="1"/>
</dbReference>
<dbReference type="KEGG" id="vco:VC0395_A0605"/>
<dbReference type="CDD" id="cd01948">
    <property type="entry name" value="EAL"/>
    <property type="match status" value="1"/>
</dbReference>
<evidence type="ECO:0000259" key="3">
    <source>
        <dbReference type="PROSITE" id="PS50883"/>
    </source>
</evidence>
<dbReference type="KEGG" id="vcr:VC395_1101"/>
<dbReference type="AlphaFoldDB" id="A0A0H3AJE6"/>
<dbReference type="Gene3D" id="3.20.20.450">
    <property type="entry name" value="EAL domain"/>
    <property type="match status" value="1"/>
</dbReference>
<dbReference type="InterPro" id="IPR035919">
    <property type="entry name" value="EAL_sf"/>
</dbReference>
<feature type="modified residue" description="4-aspartylphosphate" evidence="1">
    <location>
        <position position="55"/>
    </location>
</feature>
<feature type="domain" description="EAL" evidence="3">
    <location>
        <begin position="279"/>
        <end position="534"/>
    </location>
</feature>
<protein>
    <submittedName>
        <fullName evidence="4">Response regulator</fullName>
    </submittedName>
</protein>
<dbReference type="InterPro" id="IPR001633">
    <property type="entry name" value="EAL_dom"/>
</dbReference>
<dbReference type="RefSeq" id="WP_001191584.1">
    <property type="nucleotide sequence ID" value="NC_009457.1"/>
</dbReference>
<dbReference type="Proteomes" id="UP000000249">
    <property type="component" value="Chromosome 1"/>
</dbReference>
<proteinExistence type="predicted"/>
<dbReference type="GO" id="GO:0071111">
    <property type="term" value="F:cyclic-guanylate-specific phosphodiesterase activity"/>
    <property type="evidence" value="ECO:0007669"/>
    <property type="project" value="InterPro"/>
</dbReference>
<gene>
    <name evidence="4" type="ordered locus">VC0395_A0605</name>
</gene>
<dbReference type="PANTHER" id="PTHR33121:SF79">
    <property type="entry name" value="CYCLIC DI-GMP PHOSPHODIESTERASE PDED-RELATED"/>
    <property type="match status" value="1"/>
</dbReference>
<keyword evidence="1" id="KW-0597">Phosphoprotein</keyword>
<dbReference type="OrthoDB" id="9812260at2"/>
<dbReference type="InterPro" id="IPR001789">
    <property type="entry name" value="Sig_transdc_resp-reg_receiver"/>
</dbReference>
<dbReference type="PATRIC" id="fig|345073.21.peg.1069"/>
<dbReference type="eggNOG" id="COG3437">
    <property type="taxonomic scope" value="Bacteria"/>
</dbReference>
<evidence type="ECO:0000259" key="2">
    <source>
        <dbReference type="PROSITE" id="PS50110"/>
    </source>
</evidence>
<dbReference type="PANTHER" id="PTHR33121">
    <property type="entry name" value="CYCLIC DI-GMP PHOSPHODIESTERASE PDEF"/>
    <property type="match status" value="1"/>
</dbReference>